<dbReference type="Pfam" id="PF00831">
    <property type="entry name" value="Ribosomal_L29"/>
    <property type="match status" value="1"/>
</dbReference>
<dbReference type="GO" id="GO:0005840">
    <property type="term" value="C:ribosome"/>
    <property type="evidence" value="ECO:0007669"/>
    <property type="project" value="UniProtKB-KW"/>
</dbReference>
<dbReference type="InterPro" id="IPR036049">
    <property type="entry name" value="Ribosomal_uL29_sf"/>
</dbReference>
<sequence>MSEKLLELMSSYLELKFQHSKKALKNTSELKKIRRKIAKMKTIEVKND</sequence>
<dbReference type="AlphaFoldDB" id="A0A5C0UGQ8"/>
<gene>
    <name evidence="6" type="primary">rpmC</name>
    <name evidence="6" type="ORF">FZC34_02340</name>
</gene>
<dbReference type="GO" id="GO:1990904">
    <property type="term" value="C:ribonucleoprotein complex"/>
    <property type="evidence" value="ECO:0007669"/>
    <property type="project" value="UniProtKB-KW"/>
</dbReference>
<dbReference type="InterPro" id="IPR001854">
    <property type="entry name" value="Ribosomal_uL29"/>
</dbReference>
<evidence type="ECO:0000256" key="3">
    <source>
        <dbReference type="ARBA" id="ARBA00023274"/>
    </source>
</evidence>
<dbReference type="GO" id="GO:0003735">
    <property type="term" value="F:structural constituent of ribosome"/>
    <property type="evidence" value="ECO:0007669"/>
    <property type="project" value="InterPro"/>
</dbReference>
<reference evidence="6 7" key="1">
    <citation type="submission" date="2019-08" db="EMBL/GenBank/DDBJ databases">
        <title>Highly reduced genomes of protist endosymbionts show evolutionary convergence.</title>
        <authorList>
            <person name="George E."/>
            <person name="Husnik F."/>
            <person name="Tashyreva D."/>
            <person name="Prokopchuk G."/>
            <person name="Horak A."/>
            <person name="Kwong W.K."/>
            <person name="Lukes J."/>
            <person name="Keeling P.J."/>
        </authorList>
    </citation>
    <scope>NUCLEOTIDE SEQUENCE [LARGE SCALE GENOMIC DNA]</scope>
    <source>
        <strain evidence="6">1604LC</strain>
    </source>
</reference>
<proteinExistence type="inferred from homology"/>
<keyword evidence="3" id="KW-0687">Ribonucleoprotein</keyword>
<evidence type="ECO:0000256" key="5">
    <source>
        <dbReference type="ARBA" id="ARBA00035476"/>
    </source>
</evidence>
<evidence type="ECO:0000313" key="6">
    <source>
        <dbReference type="EMBL" id="QEK38733.1"/>
    </source>
</evidence>
<dbReference type="Proteomes" id="UP000325004">
    <property type="component" value="Chromosome"/>
</dbReference>
<evidence type="ECO:0000256" key="2">
    <source>
        <dbReference type="ARBA" id="ARBA00022980"/>
    </source>
</evidence>
<evidence type="ECO:0000256" key="1">
    <source>
        <dbReference type="ARBA" id="ARBA00009254"/>
    </source>
</evidence>
<accession>A0A5C0UGQ8</accession>
<dbReference type="NCBIfam" id="TIGR00012">
    <property type="entry name" value="L29"/>
    <property type="match status" value="1"/>
</dbReference>
<dbReference type="EMBL" id="CP043316">
    <property type="protein sequence ID" value="QEK38733.1"/>
    <property type="molecule type" value="Genomic_DNA"/>
</dbReference>
<dbReference type="RefSeq" id="WP_148971854.1">
    <property type="nucleotide sequence ID" value="NZ_CP043316.1"/>
</dbReference>
<comment type="similarity">
    <text evidence="1">Belongs to the universal ribosomal protein uL29 family.</text>
</comment>
<dbReference type="KEGG" id="cpri:FZC34_02340"/>
<keyword evidence="2 6" id="KW-0689">Ribosomal protein</keyword>
<name>A0A5C0UGQ8_9PROT</name>
<keyword evidence="7" id="KW-1185">Reference proteome</keyword>
<protein>
    <recommendedName>
        <fullName evidence="4">Large ribosomal subunit protein uL29</fullName>
    </recommendedName>
    <alternativeName>
        <fullName evidence="5">50S ribosomal protein L29</fullName>
    </alternativeName>
</protein>
<evidence type="ECO:0000256" key="4">
    <source>
        <dbReference type="ARBA" id="ARBA00035204"/>
    </source>
</evidence>
<dbReference type="SUPFAM" id="SSF46561">
    <property type="entry name" value="Ribosomal protein L29 (L29p)"/>
    <property type="match status" value="1"/>
</dbReference>
<dbReference type="Gene3D" id="1.10.287.310">
    <property type="match status" value="1"/>
</dbReference>
<organism evidence="6 7">
    <name type="scientific">Candidatus Cytomitobacter primus</name>
    <dbReference type="NCBI Taxonomy" id="2066024"/>
    <lineage>
        <taxon>Bacteria</taxon>
        <taxon>Pseudomonadati</taxon>
        <taxon>Pseudomonadota</taxon>
        <taxon>Alphaproteobacteria</taxon>
        <taxon>Holosporales</taxon>
        <taxon>Holosporaceae</taxon>
        <taxon>Candidatus Cytomitobacter</taxon>
    </lineage>
</organism>
<dbReference type="OrthoDB" id="9815192at2"/>
<dbReference type="GO" id="GO:0006412">
    <property type="term" value="P:translation"/>
    <property type="evidence" value="ECO:0007669"/>
    <property type="project" value="InterPro"/>
</dbReference>
<evidence type="ECO:0000313" key="7">
    <source>
        <dbReference type="Proteomes" id="UP000325004"/>
    </source>
</evidence>